<evidence type="ECO:0000313" key="2">
    <source>
        <dbReference type="Proteomes" id="UP001501115"/>
    </source>
</evidence>
<reference evidence="2" key="1">
    <citation type="journal article" date="2019" name="Int. J. Syst. Evol. Microbiol.">
        <title>The Global Catalogue of Microorganisms (GCM) 10K type strain sequencing project: providing services to taxonomists for standard genome sequencing and annotation.</title>
        <authorList>
            <consortium name="The Broad Institute Genomics Platform"/>
            <consortium name="The Broad Institute Genome Sequencing Center for Infectious Disease"/>
            <person name="Wu L."/>
            <person name="Ma J."/>
        </authorList>
    </citation>
    <scope>NUCLEOTIDE SEQUENCE [LARGE SCALE GENOMIC DNA]</scope>
    <source>
        <strain evidence="2">JCM 31290</strain>
    </source>
</reference>
<name>A0ABP8FDK7_9ACTN</name>
<dbReference type="EMBL" id="BAABET010000002">
    <property type="protein sequence ID" value="GAA4301234.1"/>
    <property type="molecule type" value="Genomic_DNA"/>
</dbReference>
<comment type="caution">
    <text evidence="1">The sequence shown here is derived from an EMBL/GenBank/DDBJ whole genome shotgun (WGS) entry which is preliminary data.</text>
</comment>
<organism evidence="1 2">
    <name type="scientific">Streptomyces venetus</name>
    <dbReference type="NCBI Taxonomy" id="1701086"/>
    <lineage>
        <taxon>Bacteria</taxon>
        <taxon>Bacillati</taxon>
        <taxon>Actinomycetota</taxon>
        <taxon>Actinomycetes</taxon>
        <taxon>Kitasatosporales</taxon>
        <taxon>Streptomycetaceae</taxon>
        <taxon>Streptomyces</taxon>
    </lineage>
</organism>
<gene>
    <name evidence="1" type="ORF">GCM10023086_17070</name>
</gene>
<evidence type="ECO:0000313" key="1">
    <source>
        <dbReference type="EMBL" id="GAA4301234.1"/>
    </source>
</evidence>
<proteinExistence type="predicted"/>
<protein>
    <submittedName>
        <fullName evidence="1">Uncharacterized protein</fullName>
    </submittedName>
</protein>
<keyword evidence="2" id="KW-1185">Reference proteome</keyword>
<accession>A0ABP8FDK7</accession>
<sequence>MAAAERRALADDVAGAAQGEQGLAAVAAIAVTLVRPCGSRTWADGSWETTMEEMGENRPAG</sequence>
<dbReference type="Proteomes" id="UP001501115">
    <property type="component" value="Unassembled WGS sequence"/>
</dbReference>